<evidence type="ECO:0000256" key="11">
    <source>
        <dbReference type="PIRSR" id="PIRSR600823-1"/>
    </source>
</evidence>
<evidence type="ECO:0000256" key="12">
    <source>
        <dbReference type="PIRSR" id="PIRSR600823-2"/>
    </source>
</evidence>
<evidence type="ECO:0000256" key="9">
    <source>
        <dbReference type="ARBA" id="ARBA00023004"/>
    </source>
</evidence>
<dbReference type="GO" id="GO:0046872">
    <property type="term" value="F:metal ion binding"/>
    <property type="evidence" value="ECO:0007669"/>
    <property type="project" value="UniProtKB-UniRule"/>
</dbReference>
<feature type="binding site" evidence="13">
    <location>
        <position position="75"/>
    </location>
    <ligand>
        <name>Ca(2+)</name>
        <dbReference type="ChEBI" id="CHEBI:29108"/>
        <label>1</label>
    </ligand>
</feature>
<keyword evidence="6" id="KW-0732">Signal</keyword>
<dbReference type="RefSeq" id="XP_030552984.1">
    <property type="nucleotide sequence ID" value="XM_030697124.2"/>
</dbReference>
<dbReference type="GO" id="GO:0140825">
    <property type="term" value="F:lactoperoxidase activity"/>
    <property type="evidence" value="ECO:0007669"/>
    <property type="project" value="UniProtKB-EC"/>
</dbReference>
<name>A0A8B8R0I2_9MYRT</name>
<feature type="binding site" evidence="13">
    <location>
        <position position="73"/>
    </location>
    <ligand>
        <name>Ca(2+)</name>
        <dbReference type="ChEBI" id="CHEBI:29108"/>
        <label>1</label>
    </ligand>
</feature>
<feature type="disulfide bond" evidence="15">
    <location>
        <begin position="38"/>
        <end position="116"/>
    </location>
</feature>
<dbReference type="PROSITE" id="PS50873">
    <property type="entry name" value="PEROXIDASE_4"/>
    <property type="match status" value="1"/>
</dbReference>
<evidence type="ECO:0000256" key="15">
    <source>
        <dbReference type="PIRSR" id="PIRSR600823-5"/>
    </source>
</evidence>
<feature type="binding site" evidence="13">
    <location>
        <position position="251"/>
    </location>
    <ligand>
        <name>Ca(2+)</name>
        <dbReference type="ChEBI" id="CHEBI:29108"/>
        <label>2</label>
    </ligand>
</feature>
<dbReference type="GO" id="GO:0042744">
    <property type="term" value="P:hydrogen peroxide catabolic process"/>
    <property type="evidence" value="ECO:0007669"/>
    <property type="project" value="UniProtKB-KW"/>
</dbReference>
<evidence type="ECO:0000256" key="7">
    <source>
        <dbReference type="ARBA" id="ARBA00022837"/>
    </source>
</evidence>
<dbReference type="InterPro" id="IPR010255">
    <property type="entry name" value="Haem_peroxidase_sf"/>
</dbReference>
<comment type="cofactor">
    <cofactor evidence="13 16">
        <name>Ca(2+)</name>
        <dbReference type="ChEBI" id="CHEBI:29108"/>
    </cofactor>
    <text evidence="13 16">Binds 2 calcium ions per subunit.</text>
</comment>
<organism evidence="18 19">
    <name type="scientific">Rhodamnia argentea</name>
    <dbReference type="NCBI Taxonomy" id="178133"/>
    <lineage>
        <taxon>Eukaryota</taxon>
        <taxon>Viridiplantae</taxon>
        <taxon>Streptophyta</taxon>
        <taxon>Embryophyta</taxon>
        <taxon>Tracheophyta</taxon>
        <taxon>Spermatophyta</taxon>
        <taxon>Magnoliopsida</taxon>
        <taxon>eudicotyledons</taxon>
        <taxon>Gunneridae</taxon>
        <taxon>Pentapetalae</taxon>
        <taxon>rosids</taxon>
        <taxon>malvids</taxon>
        <taxon>Myrtales</taxon>
        <taxon>Myrtaceae</taxon>
        <taxon>Myrtoideae</taxon>
        <taxon>Myrteae</taxon>
        <taxon>Australasian group</taxon>
        <taxon>Rhodamnia</taxon>
    </lineage>
</organism>
<dbReference type="PRINTS" id="PR00461">
    <property type="entry name" value="PLPEROXIDASE"/>
</dbReference>
<keyword evidence="3 16" id="KW-0575">Peroxidase</keyword>
<comment type="function">
    <text evidence="16">Removal of H(2)O(2), oxidation of toxic reductants, biosynthesis and degradation of lignin, suberization, auxin catabolism, response to environmental stresses such as wounding, pathogen attack and oxidative stress.</text>
</comment>
<evidence type="ECO:0000313" key="19">
    <source>
        <dbReference type="RefSeq" id="XP_030552984.1"/>
    </source>
</evidence>
<feature type="binding site" evidence="13">
    <location>
        <position position="77"/>
    </location>
    <ligand>
        <name>Ca(2+)</name>
        <dbReference type="ChEBI" id="CHEBI:29108"/>
        <label>1</label>
    </ligand>
</feature>
<dbReference type="GO" id="GO:0005576">
    <property type="term" value="C:extracellular region"/>
    <property type="evidence" value="ECO:0007669"/>
    <property type="project" value="UniProtKB-SubCell"/>
</dbReference>
<dbReference type="GO" id="GO:0020037">
    <property type="term" value="F:heme binding"/>
    <property type="evidence" value="ECO:0007669"/>
    <property type="project" value="UniProtKB-UniRule"/>
</dbReference>
<evidence type="ECO:0000256" key="10">
    <source>
        <dbReference type="ARBA" id="ARBA00023157"/>
    </source>
</evidence>
<feature type="binding site" description="axial binding residue" evidence="13">
    <location>
        <position position="194"/>
    </location>
    <ligand>
        <name>heme b</name>
        <dbReference type="ChEBI" id="CHEBI:60344"/>
    </ligand>
    <ligandPart>
        <name>Fe</name>
        <dbReference type="ChEBI" id="CHEBI:18248"/>
    </ligandPart>
</feature>
<comment type="cofactor">
    <cofactor evidence="13 16">
        <name>heme b</name>
        <dbReference type="ChEBI" id="CHEBI:60344"/>
    </cofactor>
    <text evidence="13 16">Binds 1 heme b (iron(II)-protoporphyrin IX) group per subunit.</text>
</comment>
<evidence type="ECO:0000256" key="1">
    <source>
        <dbReference type="ARBA" id="ARBA00000189"/>
    </source>
</evidence>
<feature type="disulfide bond" evidence="15">
    <location>
        <begin position="71"/>
        <end position="76"/>
    </location>
</feature>
<dbReference type="Pfam" id="PF00141">
    <property type="entry name" value="peroxidase"/>
    <property type="match status" value="1"/>
</dbReference>
<evidence type="ECO:0000256" key="14">
    <source>
        <dbReference type="PIRSR" id="PIRSR600823-4"/>
    </source>
</evidence>
<evidence type="ECO:0000256" key="8">
    <source>
        <dbReference type="ARBA" id="ARBA00023002"/>
    </source>
</evidence>
<feature type="disulfide bond" evidence="15">
    <location>
        <begin position="201"/>
        <end position="229"/>
    </location>
</feature>
<keyword evidence="4 16" id="KW-0349">Heme</keyword>
<comment type="subcellular location">
    <subcellularLocation>
        <location evidence="16">Secreted</location>
    </subcellularLocation>
</comment>
<dbReference type="InterPro" id="IPR002016">
    <property type="entry name" value="Haem_peroxidase"/>
</dbReference>
<keyword evidence="8 16" id="KW-0560">Oxidoreductase</keyword>
<dbReference type="PANTHER" id="PTHR31517">
    <property type="match status" value="1"/>
</dbReference>
<dbReference type="SUPFAM" id="SSF48113">
    <property type="entry name" value="Heme-dependent peroxidases"/>
    <property type="match status" value="1"/>
</dbReference>
<dbReference type="Proteomes" id="UP000827889">
    <property type="component" value="Chromosome 3"/>
</dbReference>
<dbReference type="PANTHER" id="PTHR31517:SF81">
    <property type="entry name" value="PEROXIDASE"/>
    <property type="match status" value="1"/>
</dbReference>
<dbReference type="KEGG" id="rarg:115757039"/>
<feature type="binding site" evidence="13">
    <location>
        <position position="79"/>
    </location>
    <ligand>
        <name>Ca(2+)</name>
        <dbReference type="ChEBI" id="CHEBI:29108"/>
        <label>1</label>
    </ligand>
</feature>
<dbReference type="AlphaFoldDB" id="A0A8B8R0I2"/>
<dbReference type="EC" id="1.11.1.7" evidence="2 16"/>
<dbReference type="CDD" id="cd00693">
    <property type="entry name" value="secretory_peroxidase"/>
    <property type="match status" value="1"/>
</dbReference>
<gene>
    <name evidence="19" type="primary">LOC115757039</name>
</gene>
<evidence type="ECO:0000256" key="2">
    <source>
        <dbReference type="ARBA" id="ARBA00012313"/>
    </source>
</evidence>
<sequence length="323" mass="35209">MGESQCRGIAAAAAALLMVVWVGVSDGQLAYDYYKTTCPDAEDIVRREVLSFALSDATAPAAFLRLMFHDCQVQGCDASILLDPVGVKSEMRSSRNFGIRKLEEIEHVKAALEAECPGQVSCADIVALAARESVALSGGPHIAIPLGRKDSRASNYQQADAHLPSPSISVDAFLQTFMAKGLNLEESVAILGAHTLGEGHCLNIVDRLYNPKADDQMNSVFEARLRLQCPTPAPLTNLTTVSNDITPTIFDNQYYRDILLGKGLFLIDSGISRDPRTSDLVKQFAIDWDYFFRAFSSAFVKLSSTNILSKARGEVRKQCGRVN</sequence>
<dbReference type="PRINTS" id="PR00458">
    <property type="entry name" value="PEROXIDASE"/>
</dbReference>
<comment type="similarity">
    <text evidence="16">Belongs to the peroxidase family. Classical plant (class III) peroxidase subfamily.</text>
</comment>
<evidence type="ECO:0000256" key="16">
    <source>
        <dbReference type="RuleBase" id="RU362060"/>
    </source>
</evidence>
<dbReference type="FunFam" id="1.10.420.10:FF:000007">
    <property type="entry name" value="Peroxidase"/>
    <property type="match status" value="1"/>
</dbReference>
<accession>A0A8B8R0I2</accession>
<feature type="binding site" evidence="13">
    <location>
        <position position="90"/>
    </location>
    <ligand>
        <name>Ca(2+)</name>
        <dbReference type="ChEBI" id="CHEBI:29108"/>
        <label>1</label>
    </ligand>
</feature>
<feature type="binding site" evidence="13">
    <location>
        <position position="195"/>
    </location>
    <ligand>
        <name>Ca(2+)</name>
        <dbReference type="ChEBI" id="CHEBI:29108"/>
        <label>2</label>
    </ligand>
</feature>
<dbReference type="Gene3D" id="1.10.520.10">
    <property type="match status" value="1"/>
</dbReference>
<dbReference type="OrthoDB" id="2113341at2759"/>
<reference evidence="19" key="1">
    <citation type="submission" date="2025-08" db="UniProtKB">
        <authorList>
            <consortium name="RefSeq"/>
        </authorList>
    </citation>
    <scope>IDENTIFICATION</scope>
    <source>
        <tissue evidence="19">Leaf</tissue>
    </source>
</reference>
<dbReference type="InterPro" id="IPR000823">
    <property type="entry name" value="Peroxidase_pln"/>
</dbReference>
<evidence type="ECO:0000256" key="6">
    <source>
        <dbReference type="ARBA" id="ARBA00022729"/>
    </source>
</evidence>
<keyword evidence="16" id="KW-0376">Hydrogen peroxide</keyword>
<evidence type="ECO:0000313" key="18">
    <source>
        <dbReference type="Proteomes" id="UP000827889"/>
    </source>
</evidence>
<keyword evidence="7 13" id="KW-0106">Calcium</keyword>
<feature type="disulfide bond" evidence="15">
    <location>
        <begin position="122"/>
        <end position="319"/>
    </location>
</feature>
<dbReference type="GO" id="GO:0006979">
    <property type="term" value="P:response to oxidative stress"/>
    <property type="evidence" value="ECO:0007669"/>
    <property type="project" value="UniProtKB-UniRule"/>
</dbReference>
<dbReference type="Gene3D" id="1.10.420.10">
    <property type="entry name" value="Peroxidase, domain 2"/>
    <property type="match status" value="1"/>
</dbReference>
<keyword evidence="5 13" id="KW-0479">Metal-binding</keyword>
<feature type="site" description="Transition state stabilizer" evidence="14">
    <location>
        <position position="65"/>
    </location>
</feature>
<evidence type="ECO:0000256" key="4">
    <source>
        <dbReference type="ARBA" id="ARBA00022617"/>
    </source>
</evidence>
<protein>
    <recommendedName>
        <fullName evidence="2 16">Peroxidase</fullName>
        <ecNumber evidence="2 16">1.11.1.7</ecNumber>
    </recommendedName>
</protein>
<proteinExistence type="inferred from homology"/>
<evidence type="ECO:0000256" key="5">
    <source>
        <dbReference type="ARBA" id="ARBA00022723"/>
    </source>
</evidence>
<comment type="catalytic activity">
    <reaction evidence="1 16">
        <text>2 a phenolic donor + H2O2 = 2 a phenolic radical donor + 2 H2O</text>
        <dbReference type="Rhea" id="RHEA:56136"/>
        <dbReference type="ChEBI" id="CHEBI:15377"/>
        <dbReference type="ChEBI" id="CHEBI:16240"/>
        <dbReference type="ChEBI" id="CHEBI:139520"/>
        <dbReference type="ChEBI" id="CHEBI:139521"/>
        <dbReference type="EC" id="1.11.1.7"/>
    </reaction>
</comment>
<dbReference type="GeneID" id="115757039"/>
<evidence type="ECO:0000256" key="13">
    <source>
        <dbReference type="PIRSR" id="PIRSR600823-3"/>
    </source>
</evidence>
<feature type="active site" description="Proton acceptor" evidence="11">
    <location>
        <position position="69"/>
    </location>
</feature>
<feature type="domain" description="Plant heme peroxidase family profile" evidence="17">
    <location>
        <begin position="28"/>
        <end position="323"/>
    </location>
</feature>
<keyword evidence="10 15" id="KW-1015">Disulfide bond</keyword>
<feature type="binding site" evidence="13">
    <location>
        <position position="70"/>
    </location>
    <ligand>
        <name>Ca(2+)</name>
        <dbReference type="ChEBI" id="CHEBI:29108"/>
        <label>1</label>
    </ligand>
</feature>
<dbReference type="InterPro" id="IPR033905">
    <property type="entry name" value="Secretory_peroxidase"/>
</dbReference>
<evidence type="ECO:0000256" key="3">
    <source>
        <dbReference type="ARBA" id="ARBA00022559"/>
    </source>
</evidence>
<feature type="binding site" evidence="13">
    <location>
        <position position="246"/>
    </location>
    <ligand>
        <name>Ca(2+)</name>
        <dbReference type="ChEBI" id="CHEBI:29108"/>
        <label>2</label>
    </ligand>
</feature>
<keyword evidence="18" id="KW-1185">Reference proteome</keyword>
<evidence type="ECO:0000259" key="17">
    <source>
        <dbReference type="PROSITE" id="PS50873"/>
    </source>
</evidence>
<keyword evidence="9 13" id="KW-0408">Iron</keyword>
<feature type="binding site" evidence="12">
    <location>
        <position position="164"/>
    </location>
    <ligand>
        <name>substrate</name>
    </ligand>
</feature>
<keyword evidence="16" id="KW-0964">Secreted</keyword>